<dbReference type="AlphaFoldDB" id="A0A3P3XRU8"/>
<dbReference type="SUPFAM" id="SSF53613">
    <property type="entry name" value="Ribokinase-like"/>
    <property type="match status" value="1"/>
</dbReference>
<dbReference type="GO" id="GO:0016301">
    <property type="term" value="F:kinase activity"/>
    <property type="evidence" value="ECO:0007669"/>
    <property type="project" value="UniProtKB-KW"/>
</dbReference>
<reference evidence="4" key="1">
    <citation type="submission" date="2017-02" db="EMBL/GenBank/DDBJ databases">
        <authorList>
            <person name="Regsiter A."/>
            <person name="William W."/>
        </authorList>
    </citation>
    <scope>NUCLEOTIDE SEQUENCE</scope>
    <source>
        <strain evidence="4">BdmA 4</strain>
    </source>
</reference>
<sequence>MGALCLICGNITIDDLVFHDGRVRMGVLGGDGVYSALGASLWQKDVKISAVAGPDYPVQSLAEMYGLDVSYVTYKDKPSLRNWGLYEKDGTRQFVFRNEKNQWSEYSPAPSDLPPEILEGAFVHCAPMPWDKQIAIVRHARQCGATFISLDPPFQFMEGMDKEKLGEGLGFVDAFLPSCQEVRALFPDLSPNDALERLIREFPHLKAIVIKLGADGAIGYDRITGEKFSVPAYKAHLVDPTGAGDSFCGGFLAGYLKTANARMSALRGVVSASFIIETEGTFGMNFDTQTAEKRLQEVTTEY</sequence>
<dbReference type="PANTHER" id="PTHR47098">
    <property type="entry name" value="PROTEIN MAK32"/>
    <property type="match status" value="1"/>
</dbReference>
<evidence type="ECO:0000256" key="2">
    <source>
        <dbReference type="ARBA" id="ARBA00022777"/>
    </source>
</evidence>
<feature type="domain" description="Carbohydrate kinase PfkB" evidence="3">
    <location>
        <begin position="28"/>
        <end position="281"/>
    </location>
</feature>
<dbReference type="InterPro" id="IPR029056">
    <property type="entry name" value="Ribokinase-like"/>
</dbReference>
<dbReference type="EMBL" id="FWDO01000005">
    <property type="protein sequence ID" value="SLM18809.1"/>
    <property type="molecule type" value="Genomic_DNA"/>
</dbReference>
<name>A0A3P3XRU8_9SPIR</name>
<accession>A0A3P3XRU8</accession>
<dbReference type="InterPro" id="IPR002173">
    <property type="entry name" value="Carboh/pur_kinase_PfkB_CS"/>
</dbReference>
<dbReference type="PANTHER" id="PTHR47098:SF2">
    <property type="entry name" value="PROTEIN MAK32"/>
    <property type="match status" value="1"/>
</dbReference>
<organism evidence="4">
    <name type="scientific">uncultured spirochete</name>
    <dbReference type="NCBI Taxonomy" id="156406"/>
    <lineage>
        <taxon>Bacteria</taxon>
        <taxon>Pseudomonadati</taxon>
        <taxon>Spirochaetota</taxon>
        <taxon>Spirochaetia</taxon>
        <taxon>Spirochaetales</taxon>
        <taxon>environmental samples</taxon>
    </lineage>
</organism>
<dbReference type="Pfam" id="PF00294">
    <property type="entry name" value="PfkB"/>
    <property type="match status" value="1"/>
</dbReference>
<dbReference type="PROSITE" id="PS00584">
    <property type="entry name" value="PFKB_KINASES_2"/>
    <property type="match status" value="1"/>
</dbReference>
<evidence type="ECO:0000313" key="4">
    <source>
        <dbReference type="EMBL" id="SLM18809.1"/>
    </source>
</evidence>
<protein>
    <submittedName>
        <fullName evidence="4">PfkB domain protein</fullName>
    </submittedName>
</protein>
<evidence type="ECO:0000256" key="1">
    <source>
        <dbReference type="ARBA" id="ARBA00022679"/>
    </source>
</evidence>
<keyword evidence="1" id="KW-0808">Transferase</keyword>
<dbReference type="InterPro" id="IPR011611">
    <property type="entry name" value="PfkB_dom"/>
</dbReference>
<proteinExistence type="predicted"/>
<dbReference type="Gene3D" id="3.40.1190.20">
    <property type="match status" value="1"/>
</dbReference>
<keyword evidence="2" id="KW-0418">Kinase</keyword>
<evidence type="ECO:0000259" key="3">
    <source>
        <dbReference type="Pfam" id="PF00294"/>
    </source>
</evidence>
<gene>
    <name evidence="4" type="ORF">SPIRO4BDMA_50324</name>
</gene>